<comment type="subcellular location">
    <subcellularLocation>
        <location evidence="2">Membrane</location>
        <topology evidence="2">Single-pass membrane protein</topology>
    </subcellularLocation>
</comment>
<dbReference type="FunFam" id="1.10.630.10:FF:000011">
    <property type="entry name" value="Cytochrome P450 83B1"/>
    <property type="match status" value="1"/>
</dbReference>
<dbReference type="PRINTS" id="PR00463">
    <property type="entry name" value="EP450I"/>
</dbReference>
<keyword evidence="6 10" id="KW-0560">Oxidoreductase</keyword>
<dbReference type="PANTHER" id="PTHR47955:SF15">
    <property type="entry name" value="CYTOCHROME P450 71A2-LIKE"/>
    <property type="match status" value="1"/>
</dbReference>
<feature type="transmembrane region" description="Helical" evidence="12">
    <location>
        <begin position="6"/>
        <end position="26"/>
    </location>
</feature>
<dbReference type="GO" id="GO:0016020">
    <property type="term" value="C:membrane"/>
    <property type="evidence" value="ECO:0007669"/>
    <property type="project" value="UniProtKB-SubCell"/>
</dbReference>
<feature type="binding site" description="axial binding residue" evidence="9">
    <location>
        <position position="443"/>
    </location>
    <ligand>
        <name>heme</name>
        <dbReference type="ChEBI" id="CHEBI:30413"/>
    </ligand>
    <ligandPart>
        <name>Fe</name>
        <dbReference type="ChEBI" id="CHEBI:18248"/>
    </ligandPart>
</feature>
<keyword evidence="11" id="KW-0175">Coiled coil</keyword>
<keyword evidence="14" id="KW-1185">Reference proteome</keyword>
<proteinExistence type="inferred from homology"/>
<comment type="cofactor">
    <cofactor evidence="1 9">
        <name>heme</name>
        <dbReference type="ChEBI" id="CHEBI:30413"/>
    </cofactor>
</comment>
<evidence type="ECO:0000313" key="13">
    <source>
        <dbReference type="EMBL" id="KAL2497183.1"/>
    </source>
</evidence>
<dbReference type="InterPro" id="IPR017972">
    <property type="entry name" value="Cyt_P450_CS"/>
</dbReference>
<dbReference type="InterPro" id="IPR001128">
    <property type="entry name" value="Cyt_P450"/>
</dbReference>
<gene>
    <name evidence="13" type="ORF">Adt_22733</name>
</gene>
<keyword evidence="12" id="KW-1133">Transmembrane helix</keyword>
<dbReference type="InterPro" id="IPR036396">
    <property type="entry name" value="Cyt_P450_sf"/>
</dbReference>
<evidence type="ECO:0000256" key="3">
    <source>
        <dbReference type="ARBA" id="ARBA00010617"/>
    </source>
</evidence>
<accession>A0ABD1SBI1</accession>
<evidence type="ECO:0000256" key="2">
    <source>
        <dbReference type="ARBA" id="ARBA00004167"/>
    </source>
</evidence>
<organism evidence="13 14">
    <name type="scientific">Abeliophyllum distichum</name>
    <dbReference type="NCBI Taxonomy" id="126358"/>
    <lineage>
        <taxon>Eukaryota</taxon>
        <taxon>Viridiplantae</taxon>
        <taxon>Streptophyta</taxon>
        <taxon>Embryophyta</taxon>
        <taxon>Tracheophyta</taxon>
        <taxon>Spermatophyta</taxon>
        <taxon>Magnoliopsida</taxon>
        <taxon>eudicotyledons</taxon>
        <taxon>Gunneridae</taxon>
        <taxon>Pentapetalae</taxon>
        <taxon>asterids</taxon>
        <taxon>lamiids</taxon>
        <taxon>Lamiales</taxon>
        <taxon>Oleaceae</taxon>
        <taxon>Forsythieae</taxon>
        <taxon>Abeliophyllum</taxon>
    </lineage>
</organism>
<keyword evidence="4 9" id="KW-0349">Heme</keyword>
<evidence type="ECO:0000313" key="14">
    <source>
        <dbReference type="Proteomes" id="UP001604336"/>
    </source>
</evidence>
<dbReference type="GO" id="GO:0004497">
    <property type="term" value="F:monooxygenase activity"/>
    <property type="evidence" value="ECO:0007669"/>
    <property type="project" value="UniProtKB-KW"/>
</dbReference>
<dbReference type="Proteomes" id="UP001604336">
    <property type="component" value="Unassembled WGS sequence"/>
</dbReference>
<comment type="caution">
    <text evidence="13">The sequence shown here is derived from an EMBL/GenBank/DDBJ whole genome shotgun (WGS) entry which is preliminary data.</text>
</comment>
<evidence type="ECO:0000256" key="7">
    <source>
        <dbReference type="ARBA" id="ARBA00023004"/>
    </source>
</evidence>
<dbReference type="PROSITE" id="PS00086">
    <property type="entry name" value="CYTOCHROME_P450"/>
    <property type="match status" value="1"/>
</dbReference>
<evidence type="ECO:0000256" key="10">
    <source>
        <dbReference type="RuleBase" id="RU000461"/>
    </source>
</evidence>
<sequence>MVFISNWIVALFCFLVFIIFLCKGFYNDASRARKTLPPSPPRFPVIGNLHQLGLHPHRSLQSLSKQYGPLLLLNLGSVPTLVVSSADAAREVMKDHDLIFSNRPKSSMAGKVFYGPKDIAFSPYGELWRQVRSICVLQLLSNKRVQSFRRVREEETTLMVEKIRQLGSSSSSINLSNVLLSLTNDVVCRVAMGRKYGIGEKGEKFKWLFKELGDLLGTFCVGNYIPWLAWISKFNGFDARVEKVAKLFDEFLEGIVEEHRDRTNDEAGESDFVHLLLEIQAENRAGFRLENDVIKALILDIFAAGTDTTYTVLEWTMAEILRHREILEKLQNEVRRIAGRKLDITEDDLEKMPYLRAVIKESLRFHPPLPLLVPRESTQSVKLMGYDIAAGTQVLVNAWGIGRDPSLWKNPEEFHPERFFETNIDFKGLNFEFIPFGAGRRGCPGITFATVVNELALAKLVHKFNFALPNGGKECDMDMTEGTGLGVHKKFPVLVVATPHSC</sequence>
<dbReference type="CDD" id="cd11072">
    <property type="entry name" value="CYP71-like"/>
    <property type="match status" value="1"/>
</dbReference>
<dbReference type="EMBL" id="JBFOLK010000007">
    <property type="protein sequence ID" value="KAL2497183.1"/>
    <property type="molecule type" value="Genomic_DNA"/>
</dbReference>
<keyword evidence="12" id="KW-0472">Membrane</keyword>
<dbReference type="InterPro" id="IPR002401">
    <property type="entry name" value="Cyt_P450_E_grp-I"/>
</dbReference>
<protein>
    <submittedName>
        <fullName evidence="13">Cytochrome</fullName>
    </submittedName>
</protein>
<evidence type="ECO:0000256" key="12">
    <source>
        <dbReference type="SAM" id="Phobius"/>
    </source>
</evidence>
<comment type="similarity">
    <text evidence="3 10">Belongs to the cytochrome P450 family.</text>
</comment>
<name>A0ABD1SBI1_9LAMI</name>
<dbReference type="Pfam" id="PF00067">
    <property type="entry name" value="p450"/>
    <property type="match status" value="1"/>
</dbReference>
<evidence type="ECO:0000256" key="1">
    <source>
        <dbReference type="ARBA" id="ARBA00001971"/>
    </source>
</evidence>
<feature type="coiled-coil region" evidence="11">
    <location>
        <begin position="313"/>
        <end position="347"/>
    </location>
</feature>
<evidence type="ECO:0000256" key="11">
    <source>
        <dbReference type="SAM" id="Coils"/>
    </source>
</evidence>
<dbReference type="Gene3D" id="1.10.630.10">
    <property type="entry name" value="Cytochrome P450"/>
    <property type="match status" value="1"/>
</dbReference>
<keyword evidence="5 9" id="KW-0479">Metal-binding</keyword>
<dbReference type="PANTHER" id="PTHR47955">
    <property type="entry name" value="CYTOCHROME P450 FAMILY 71 PROTEIN"/>
    <property type="match status" value="1"/>
</dbReference>
<dbReference type="SUPFAM" id="SSF48264">
    <property type="entry name" value="Cytochrome P450"/>
    <property type="match status" value="1"/>
</dbReference>
<reference evidence="14" key="1">
    <citation type="submission" date="2024-07" db="EMBL/GenBank/DDBJ databases">
        <title>Two chromosome-level genome assemblies of Korean endemic species Abeliophyllum distichum and Forsythia ovata (Oleaceae).</title>
        <authorList>
            <person name="Jang H."/>
        </authorList>
    </citation>
    <scope>NUCLEOTIDE SEQUENCE [LARGE SCALE GENOMIC DNA]</scope>
</reference>
<evidence type="ECO:0000256" key="9">
    <source>
        <dbReference type="PIRSR" id="PIRSR602401-1"/>
    </source>
</evidence>
<evidence type="ECO:0000256" key="5">
    <source>
        <dbReference type="ARBA" id="ARBA00022723"/>
    </source>
</evidence>
<dbReference type="AlphaFoldDB" id="A0ABD1SBI1"/>
<evidence type="ECO:0000256" key="8">
    <source>
        <dbReference type="ARBA" id="ARBA00023033"/>
    </source>
</evidence>
<evidence type="ECO:0000256" key="6">
    <source>
        <dbReference type="ARBA" id="ARBA00023002"/>
    </source>
</evidence>
<keyword evidence="8 10" id="KW-0503">Monooxygenase</keyword>
<dbReference type="GO" id="GO:0046872">
    <property type="term" value="F:metal ion binding"/>
    <property type="evidence" value="ECO:0007669"/>
    <property type="project" value="UniProtKB-KW"/>
</dbReference>
<dbReference type="PRINTS" id="PR00385">
    <property type="entry name" value="P450"/>
</dbReference>
<keyword evidence="12" id="KW-0812">Transmembrane</keyword>
<keyword evidence="7 9" id="KW-0408">Iron</keyword>
<evidence type="ECO:0000256" key="4">
    <source>
        <dbReference type="ARBA" id="ARBA00022617"/>
    </source>
</evidence>